<evidence type="ECO:0008006" key="4">
    <source>
        <dbReference type="Google" id="ProtNLM"/>
    </source>
</evidence>
<evidence type="ECO:0000313" key="3">
    <source>
        <dbReference type="Proteomes" id="UP000031246"/>
    </source>
</evidence>
<reference evidence="2 3" key="1">
    <citation type="submission" date="2014-10" db="EMBL/GenBank/DDBJ databases">
        <title>Pedobacter Kyungheensis.</title>
        <authorList>
            <person name="Anderson B.M."/>
            <person name="Newman J.D."/>
        </authorList>
    </citation>
    <scope>NUCLEOTIDE SEQUENCE [LARGE SCALE GENOMIC DNA]</scope>
    <source>
        <strain evidence="2 3">KACC 16221</strain>
    </source>
</reference>
<dbReference type="Proteomes" id="UP000031246">
    <property type="component" value="Unassembled WGS sequence"/>
</dbReference>
<protein>
    <recommendedName>
        <fullName evidence="4">General secretion pathway protein GspM</fullName>
    </recommendedName>
</protein>
<sequence>MLAQLNLKNKKIVLVLLMLAVVYLAYQFSFEKAISAFALNRQLKAAQQPGQEPDAAFPQLERKHAFYQSVLKGYKVRHEDRENRLWQSVSAMAIAKNVEINFSPNISTAEKDTSEIARGIVAQKFIFKGSYFNIVKLLDTLAKSPGIGKIDGARLMKKTANGNEEKTDKLSLELQLVGKEN</sequence>
<feature type="transmembrane region" description="Helical" evidence="1">
    <location>
        <begin position="12"/>
        <end position="30"/>
    </location>
</feature>
<organism evidence="2 3">
    <name type="scientific">Pedobacter kyungheensis</name>
    <dbReference type="NCBI Taxonomy" id="1069985"/>
    <lineage>
        <taxon>Bacteria</taxon>
        <taxon>Pseudomonadati</taxon>
        <taxon>Bacteroidota</taxon>
        <taxon>Sphingobacteriia</taxon>
        <taxon>Sphingobacteriales</taxon>
        <taxon>Sphingobacteriaceae</taxon>
        <taxon>Pedobacter</taxon>
    </lineage>
</organism>
<accession>A0A0C1FQL3</accession>
<dbReference type="RefSeq" id="WP_039473846.1">
    <property type="nucleotide sequence ID" value="NZ_JSYN01000006.1"/>
</dbReference>
<keyword evidence="1" id="KW-0812">Transmembrane</keyword>
<name>A0A0C1FQL3_9SPHI</name>
<dbReference type="OrthoDB" id="763585at2"/>
<evidence type="ECO:0000256" key="1">
    <source>
        <dbReference type="SAM" id="Phobius"/>
    </source>
</evidence>
<keyword evidence="1" id="KW-1133">Transmembrane helix</keyword>
<dbReference type="AlphaFoldDB" id="A0A0C1FQL3"/>
<proteinExistence type="predicted"/>
<evidence type="ECO:0000313" key="2">
    <source>
        <dbReference type="EMBL" id="KIA95222.1"/>
    </source>
</evidence>
<gene>
    <name evidence="2" type="ORF">OC25_07880</name>
</gene>
<comment type="caution">
    <text evidence="2">The sequence shown here is derived from an EMBL/GenBank/DDBJ whole genome shotgun (WGS) entry which is preliminary data.</text>
</comment>
<keyword evidence="3" id="KW-1185">Reference proteome</keyword>
<dbReference type="EMBL" id="JSYN01000006">
    <property type="protein sequence ID" value="KIA95222.1"/>
    <property type="molecule type" value="Genomic_DNA"/>
</dbReference>
<keyword evidence="1" id="KW-0472">Membrane</keyword>